<feature type="domain" description="AAA" evidence="4">
    <location>
        <begin position="57"/>
        <end position="240"/>
    </location>
</feature>
<dbReference type="SUPFAM" id="SSF52540">
    <property type="entry name" value="P-loop containing nucleoside triphosphate hydrolases"/>
    <property type="match status" value="1"/>
</dbReference>
<sequence length="316" mass="34592">MSDPRKRVGAHSYENNEPASWDRWSGPDAPVAASLARDMSRLKKVETNSWKKPRQTRIFAVANQKGGVGKTTSVVNIAAAMASNGLKVLVVDADPQGNASTALGFGYSLNGRSLYEAMRGDLPFSEVVYQNQSLPSLFVVPSTIDLAAVDLELNNDPDRLTRLSRILDEYLEREVNEGERFDYVFIDCPPSMSLLPINALVAADEVMIPVQAEYYALEGLSQLNRTIETARSSANPDLSITTILITMVSQRTNLSADVAHEVREYFAGQVLDTEIPRSIRVAEAPSYGETVITYAPRSSAAIAYLSAAQEITERAE</sequence>
<comment type="caution">
    <text evidence="5">The sequence shown here is derived from an EMBL/GenBank/DDBJ whole genome shotgun (WGS) entry which is preliminary data.</text>
</comment>
<dbReference type="InterPro" id="IPR027417">
    <property type="entry name" value="P-loop_NTPase"/>
</dbReference>
<dbReference type="Proteomes" id="UP000009888">
    <property type="component" value="Unassembled WGS sequence"/>
</dbReference>
<dbReference type="PANTHER" id="PTHR13696">
    <property type="entry name" value="P-LOOP CONTAINING NUCLEOSIDE TRIPHOSPHATE HYDROLASE"/>
    <property type="match status" value="1"/>
</dbReference>
<comment type="function">
    <text evidence="2">May play a role in septum formation.</text>
</comment>
<evidence type="ECO:0000313" key="6">
    <source>
        <dbReference type="Proteomes" id="UP000009888"/>
    </source>
</evidence>
<organism evidence="5 6">
    <name type="scientific">Actinobaculum massiliense ACS-171-V-Col2</name>
    <dbReference type="NCBI Taxonomy" id="883066"/>
    <lineage>
        <taxon>Bacteria</taxon>
        <taxon>Bacillati</taxon>
        <taxon>Actinomycetota</taxon>
        <taxon>Actinomycetes</taxon>
        <taxon>Actinomycetales</taxon>
        <taxon>Actinomycetaceae</taxon>
        <taxon>Actinobaculum</taxon>
    </lineage>
</organism>
<evidence type="ECO:0000256" key="3">
    <source>
        <dbReference type="SAM" id="MobiDB-lite"/>
    </source>
</evidence>
<dbReference type="InterPro" id="IPR025669">
    <property type="entry name" value="AAA_dom"/>
</dbReference>
<evidence type="ECO:0000313" key="5">
    <source>
        <dbReference type="EMBL" id="EKU95420.1"/>
    </source>
</evidence>
<dbReference type="Gene3D" id="3.40.50.300">
    <property type="entry name" value="P-loop containing nucleotide triphosphate hydrolases"/>
    <property type="match status" value="1"/>
</dbReference>
<dbReference type="RefSeq" id="WP_007000991.1">
    <property type="nucleotide sequence ID" value="NZ_JH992955.1"/>
</dbReference>
<proteinExistence type="inferred from homology"/>
<evidence type="ECO:0000256" key="2">
    <source>
        <dbReference type="ARBA" id="ARBA00059092"/>
    </source>
</evidence>
<evidence type="ECO:0000259" key="4">
    <source>
        <dbReference type="Pfam" id="PF13614"/>
    </source>
</evidence>
<dbReference type="CDD" id="cd02042">
    <property type="entry name" value="ParAB_family"/>
    <property type="match status" value="1"/>
</dbReference>
<gene>
    <name evidence="5" type="ORF">HMPREF9233_00785</name>
</gene>
<dbReference type="FunFam" id="3.40.50.300:FF:000285">
    <property type="entry name" value="Sporulation initiation inhibitor Soj"/>
    <property type="match status" value="1"/>
</dbReference>
<keyword evidence="6" id="KW-1185">Reference proteome</keyword>
<dbReference type="Pfam" id="PF13614">
    <property type="entry name" value="AAA_31"/>
    <property type="match status" value="1"/>
</dbReference>
<comment type="similarity">
    <text evidence="1">Belongs to the ParA family.</text>
</comment>
<name>K9F1V0_9ACTO</name>
<accession>K9F1V0</accession>
<dbReference type="AlphaFoldDB" id="K9F1V0"/>
<dbReference type="EMBL" id="AGWL01000003">
    <property type="protein sequence ID" value="EKU95420.1"/>
    <property type="molecule type" value="Genomic_DNA"/>
</dbReference>
<feature type="region of interest" description="Disordered" evidence="3">
    <location>
        <begin position="1"/>
        <end position="27"/>
    </location>
</feature>
<dbReference type="STRING" id="202789.GCA_001457435_01341"/>
<dbReference type="HOGENOM" id="CLU_037612_8_0_11"/>
<dbReference type="PATRIC" id="fig|883066.3.peg.813"/>
<dbReference type="InterPro" id="IPR050678">
    <property type="entry name" value="DNA_Partitioning_ATPase"/>
</dbReference>
<reference evidence="5 6" key="1">
    <citation type="submission" date="2012-09" db="EMBL/GenBank/DDBJ databases">
        <title>The Genome Sequence of Actinobaculum massiliae ACS-171-V-COL2.</title>
        <authorList>
            <consortium name="The Broad Institute Genome Sequencing Platform"/>
            <person name="Earl A."/>
            <person name="Ward D."/>
            <person name="Feldgarden M."/>
            <person name="Gevers D."/>
            <person name="Saerens B."/>
            <person name="Vaneechoutte M."/>
            <person name="Walker B."/>
            <person name="Young S.K."/>
            <person name="Zeng Q."/>
            <person name="Gargeya S."/>
            <person name="Fitzgerald M."/>
            <person name="Haas B."/>
            <person name="Abouelleil A."/>
            <person name="Alvarado L."/>
            <person name="Arachchi H.M."/>
            <person name="Berlin A."/>
            <person name="Chapman S.B."/>
            <person name="Goldberg J."/>
            <person name="Griggs A."/>
            <person name="Gujja S."/>
            <person name="Hansen M."/>
            <person name="Howarth C."/>
            <person name="Imamovic A."/>
            <person name="Larimer J."/>
            <person name="McCowen C."/>
            <person name="Montmayeur A."/>
            <person name="Murphy C."/>
            <person name="Neiman D."/>
            <person name="Pearson M."/>
            <person name="Priest M."/>
            <person name="Roberts A."/>
            <person name="Saif S."/>
            <person name="Shea T."/>
            <person name="Sisk P."/>
            <person name="Sykes S."/>
            <person name="Wortman J."/>
            <person name="Nusbaum C."/>
            <person name="Birren B."/>
        </authorList>
    </citation>
    <scope>NUCLEOTIDE SEQUENCE [LARGE SCALE GENOMIC DNA]</scope>
    <source>
        <strain evidence="6">ACS-171-V-Col2</strain>
    </source>
</reference>
<dbReference type="PANTHER" id="PTHR13696:SF52">
    <property type="entry name" value="PARA FAMILY PROTEIN CT_582"/>
    <property type="match status" value="1"/>
</dbReference>
<protein>
    <recommendedName>
        <fullName evidence="4">AAA domain-containing protein</fullName>
    </recommendedName>
</protein>
<dbReference type="eggNOG" id="COG1192">
    <property type="taxonomic scope" value="Bacteria"/>
</dbReference>
<evidence type="ECO:0000256" key="1">
    <source>
        <dbReference type="ARBA" id="ARBA00006976"/>
    </source>
</evidence>